<dbReference type="EMBL" id="CP039346">
    <property type="protein sequence ID" value="QCD84281.1"/>
    <property type="molecule type" value="Genomic_DNA"/>
</dbReference>
<organism evidence="1 2">
    <name type="scientific">Vigna unguiculata</name>
    <name type="common">Cowpea</name>
    <dbReference type="NCBI Taxonomy" id="3917"/>
    <lineage>
        <taxon>Eukaryota</taxon>
        <taxon>Viridiplantae</taxon>
        <taxon>Streptophyta</taxon>
        <taxon>Embryophyta</taxon>
        <taxon>Tracheophyta</taxon>
        <taxon>Spermatophyta</taxon>
        <taxon>Magnoliopsida</taxon>
        <taxon>eudicotyledons</taxon>
        <taxon>Gunneridae</taxon>
        <taxon>Pentapetalae</taxon>
        <taxon>rosids</taxon>
        <taxon>fabids</taxon>
        <taxon>Fabales</taxon>
        <taxon>Fabaceae</taxon>
        <taxon>Papilionoideae</taxon>
        <taxon>50 kb inversion clade</taxon>
        <taxon>NPAAA clade</taxon>
        <taxon>indigoferoid/millettioid clade</taxon>
        <taxon>Phaseoleae</taxon>
        <taxon>Vigna</taxon>
    </lineage>
</organism>
<evidence type="ECO:0000313" key="2">
    <source>
        <dbReference type="Proteomes" id="UP000501690"/>
    </source>
</evidence>
<proteinExistence type="predicted"/>
<sequence length="120" mass="13073">MVEARLCLLPRRICCYGSGTNAIWWRCALFVGKRLMVPLSRQSSFVQCRGVPPSRCGGCGGFASGSRSRQWYFAIMGLAVMASDCVCKDRISGVARDGGVLVLAWCPPFLSRCLSPMTVT</sequence>
<dbReference type="AlphaFoldDB" id="A0A4D6L6Y3"/>
<keyword evidence="2" id="KW-1185">Reference proteome</keyword>
<dbReference type="Proteomes" id="UP000501690">
    <property type="component" value="Linkage Group LG2"/>
</dbReference>
<name>A0A4D6L6Y3_VIGUN</name>
<accession>A0A4D6L6Y3</accession>
<reference evidence="1 2" key="1">
    <citation type="submission" date="2019-04" db="EMBL/GenBank/DDBJ databases">
        <title>An improved genome assembly and genetic linkage map for asparagus bean, Vigna unguiculata ssp. sesquipedialis.</title>
        <authorList>
            <person name="Xia Q."/>
            <person name="Zhang R."/>
            <person name="Dong Y."/>
        </authorList>
    </citation>
    <scope>NUCLEOTIDE SEQUENCE [LARGE SCALE GENOMIC DNA]</scope>
    <source>
        <tissue evidence="1">Leaf</tissue>
    </source>
</reference>
<protein>
    <submittedName>
        <fullName evidence="1">Uncharacterized protein</fullName>
    </submittedName>
</protein>
<gene>
    <name evidence="1" type="ORF">DEO72_LG2g4633</name>
</gene>
<evidence type="ECO:0000313" key="1">
    <source>
        <dbReference type="EMBL" id="QCD84281.1"/>
    </source>
</evidence>